<dbReference type="Proteomes" id="UP001281761">
    <property type="component" value="Unassembled WGS sequence"/>
</dbReference>
<dbReference type="SUPFAM" id="SSF56112">
    <property type="entry name" value="Protein kinase-like (PK-like)"/>
    <property type="match status" value="1"/>
</dbReference>
<evidence type="ECO:0000313" key="4">
    <source>
        <dbReference type="Proteomes" id="UP001281761"/>
    </source>
</evidence>
<proteinExistence type="predicted"/>
<accession>A0ABQ9XG38</accession>
<evidence type="ECO:0000256" key="1">
    <source>
        <dbReference type="SAM" id="Phobius"/>
    </source>
</evidence>
<feature type="domain" description="Protein kinase" evidence="2">
    <location>
        <begin position="859"/>
        <end position="1192"/>
    </location>
</feature>
<feature type="transmembrane region" description="Helical" evidence="1">
    <location>
        <begin position="900"/>
        <end position="923"/>
    </location>
</feature>
<dbReference type="Gene3D" id="1.10.510.10">
    <property type="entry name" value="Transferase(Phosphotransferase) domain 1"/>
    <property type="match status" value="1"/>
</dbReference>
<dbReference type="PROSITE" id="PS50011">
    <property type="entry name" value="PROTEIN_KINASE_DOM"/>
    <property type="match status" value="1"/>
</dbReference>
<reference evidence="3 4" key="1">
    <citation type="journal article" date="2022" name="bioRxiv">
        <title>Genomics of Preaxostyla Flagellates Illuminates Evolutionary Transitions and the Path Towards Mitochondrial Loss.</title>
        <authorList>
            <person name="Novak L.V.F."/>
            <person name="Treitli S.C."/>
            <person name="Pyrih J."/>
            <person name="Halakuc P."/>
            <person name="Pipaliya S.V."/>
            <person name="Vacek V."/>
            <person name="Brzon O."/>
            <person name="Soukal P."/>
            <person name="Eme L."/>
            <person name="Dacks J.B."/>
            <person name="Karnkowska A."/>
            <person name="Elias M."/>
            <person name="Hampl V."/>
        </authorList>
    </citation>
    <scope>NUCLEOTIDE SEQUENCE [LARGE SCALE GENOMIC DNA]</scope>
    <source>
        <strain evidence="3">NAU3</strain>
        <tissue evidence="3">Gut</tissue>
    </source>
</reference>
<keyword evidence="4" id="KW-1185">Reference proteome</keyword>
<sequence>MDTIVDDLARFVVPPAPPRLTTVTHPEEYSHKQTEVSVTLTGIKLAGLYTVILKNNLSSTPINVSVTFSDASTGDLKGILYSKLDPSPVNMTYDTEYEIVEMEDSSKKTVFVEDGLSFETMKEPTRVVSVWISGYENDEKEAVLSMEGRELDVSEKYQVSLLPGNVVVEMSYADGKWEGVVGMRGSDETGTGLVYGETYAVNQVVVSGVLTPVHCDEISFGVKTEPARLVQTDLVVDISMNFSTLTLTARQLVSGQKYTVALSVNPLHQSNSDSVHTLDFEVDGAESITKVLSLYPDATLRFNHLYKVTSMKLKSSSAPIFIESDACTFSTPAEPVRILDGVGRLNSKRNRVFVTLTGVALKDGEYSFTLTHSNAANSRTITGSLTLDGIVECSHTVEESNPNPTLDSQPILFNSDINISIPHPPKVSGASFTFHSSPNTTCTVTLTGSCLDLQGNYLVSLQSGPTLTIFLNESGQAVSPILLIGRPDTLQFDTTYTIDSIKKQDDETDVVLIDGAVSFETRSKPTPLAMIIDEKTGDVTPDCGDSMNPCSSVDVVWEIASVLSISKIKLQFVTSVRQSQPWSVSNGGSLVITKFEIGIPTLSIPSSASMGEKDGMLVVDGGILEIRDISVLIENGSESFVFLFGSESTIFLVGSSITGMEVNPNSDESGDVCSWSSGIVRLVNCSTLLDNVKLTHHSQGAINMDGGSLAIESSSFHDNSPNHKSFPSLRRNVYCTGSSNIKIESLSGGDGSKDHPSLWFSRNDCNLTGEDAKPDTPMFIPTLSTDSKSTLNKTNKSFSMELKGSTLIPCGLWLEIVEVTKEKTDGTSTQVELTSDSCSSISESSISLEIEQSLLSSLNDNLEWRGRLVFGKNITSDTSFIVQRNSVDRIAQAVKDNMKWWLPLVIVLVSAILLVIGCIVICWRRRKSATIQKKDSVSTELDAEIVEKMEEAEDRDTFNQNITTSHRHLNSNGVHAEPLSFGASTSKLNERQSTNIEAVEVLVCGEASKVEIVSKKETLFERLHGPNGQKVDAVAIGMKIVKGLRHLSKSELFSLSLAKWTPHWILFDSKDRVCIRLNEETGFQVDENGNAIAIDDGERWRAPEQSNGQLGQNEERVSVFRLGLVLLEIRTGLVPFGEIDATNASRQLCAGLLPPHAHVDEGFMSIVCDCLAVNPNERPLLMEVSDRLEQYASSKEIVHQKALPCDGDHEELRFQPTIDATQ</sequence>
<keyword evidence="1" id="KW-1133">Transmembrane helix</keyword>
<organism evidence="3 4">
    <name type="scientific">Blattamonas nauphoetae</name>
    <dbReference type="NCBI Taxonomy" id="2049346"/>
    <lineage>
        <taxon>Eukaryota</taxon>
        <taxon>Metamonada</taxon>
        <taxon>Preaxostyla</taxon>
        <taxon>Oxymonadida</taxon>
        <taxon>Blattamonas</taxon>
    </lineage>
</organism>
<evidence type="ECO:0000313" key="3">
    <source>
        <dbReference type="EMBL" id="KAK2950283.1"/>
    </source>
</evidence>
<evidence type="ECO:0000259" key="2">
    <source>
        <dbReference type="PROSITE" id="PS50011"/>
    </source>
</evidence>
<dbReference type="EMBL" id="JARBJD010000139">
    <property type="protein sequence ID" value="KAK2950283.1"/>
    <property type="molecule type" value="Genomic_DNA"/>
</dbReference>
<dbReference type="InterPro" id="IPR000719">
    <property type="entry name" value="Prot_kinase_dom"/>
</dbReference>
<gene>
    <name evidence="3" type="ORF">BLNAU_14775</name>
</gene>
<dbReference type="InterPro" id="IPR011009">
    <property type="entry name" value="Kinase-like_dom_sf"/>
</dbReference>
<comment type="caution">
    <text evidence="3">The sequence shown here is derived from an EMBL/GenBank/DDBJ whole genome shotgun (WGS) entry which is preliminary data.</text>
</comment>
<keyword evidence="1" id="KW-0812">Transmembrane</keyword>
<protein>
    <recommendedName>
        <fullName evidence="2">Protein kinase domain-containing protein</fullName>
    </recommendedName>
</protein>
<name>A0ABQ9XG38_9EUKA</name>
<keyword evidence="1" id="KW-0472">Membrane</keyword>